<dbReference type="HOGENOM" id="CLU_2574864_0_0_1"/>
<dbReference type="Proteomes" id="UP000054217">
    <property type="component" value="Unassembled WGS sequence"/>
</dbReference>
<keyword evidence="3" id="KW-1185">Reference proteome</keyword>
<evidence type="ECO:0000313" key="2">
    <source>
        <dbReference type="EMBL" id="KIO10556.1"/>
    </source>
</evidence>
<accession>A0A0C3PNV1</accession>
<organism evidence="2 3">
    <name type="scientific">Pisolithus tinctorius Marx 270</name>
    <dbReference type="NCBI Taxonomy" id="870435"/>
    <lineage>
        <taxon>Eukaryota</taxon>
        <taxon>Fungi</taxon>
        <taxon>Dikarya</taxon>
        <taxon>Basidiomycota</taxon>
        <taxon>Agaricomycotina</taxon>
        <taxon>Agaricomycetes</taxon>
        <taxon>Agaricomycetidae</taxon>
        <taxon>Boletales</taxon>
        <taxon>Sclerodermatineae</taxon>
        <taxon>Pisolithaceae</taxon>
        <taxon>Pisolithus</taxon>
    </lineage>
</organism>
<name>A0A0C3PNV1_PISTI</name>
<evidence type="ECO:0000313" key="3">
    <source>
        <dbReference type="Proteomes" id="UP000054217"/>
    </source>
</evidence>
<reference evidence="3" key="2">
    <citation type="submission" date="2015-01" db="EMBL/GenBank/DDBJ databases">
        <title>Evolutionary Origins and Diversification of the Mycorrhizal Mutualists.</title>
        <authorList>
            <consortium name="DOE Joint Genome Institute"/>
            <consortium name="Mycorrhizal Genomics Consortium"/>
            <person name="Kohler A."/>
            <person name="Kuo A."/>
            <person name="Nagy L.G."/>
            <person name="Floudas D."/>
            <person name="Copeland A."/>
            <person name="Barry K.W."/>
            <person name="Cichocki N."/>
            <person name="Veneault-Fourrey C."/>
            <person name="LaButti K."/>
            <person name="Lindquist E.A."/>
            <person name="Lipzen A."/>
            <person name="Lundell T."/>
            <person name="Morin E."/>
            <person name="Murat C."/>
            <person name="Riley R."/>
            <person name="Ohm R."/>
            <person name="Sun H."/>
            <person name="Tunlid A."/>
            <person name="Henrissat B."/>
            <person name="Grigoriev I.V."/>
            <person name="Hibbett D.S."/>
            <person name="Martin F."/>
        </authorList>
    </citation>
    <scope>NUCLEOTIDE SEQUENCE [LARGE SCALE GENOMIC DNA]</scope>
    <source>
        <strain evidence="3">Marx 270</strain>
    </source>
</reference>
<reference evidence="2 3" key="1">
    <citation type="submission" date="2014-04" db="EMBL/GenBank/DDBJ databases">
        <authorList>
            <consortium name="DOE Joint Genome Institute"/>
            <person name="Kuo A."/>
            <person name="Kohler A."/>
            <person name="Costa M.D."/>
            <person name="Nagy L.G."/>
            <person name="Floudas D."/>
            <person name="Copeland A."/>
            <person name="Barry K.W."/>
            <person name="Cichocki N."/>
            <person name="Veneault-Fourrey C."/>
            <person name="LaButti K."/>
            <person name="Lindquist E.A."/>
            <person name="Lipzen A."/>
            <person name="Lundell T."/>
            <person name="Morin E."/>
            <person name="Murat C."/>
            <person name="Sun H."/>
            <person name="Tunlid A."/>
            <person name="Henrissat B."/>
            <person name="Grigoriev I.V."/>
            <person name="Hibbett D.S."/>
            <person name="Martin F."/>
            <person name="Nordberg H.P."/>
            <person name="Cantor M.N."/>
            <person name="Hua S.X."/>
        </authorList>
    </citation>
    <scope>NUCLEOTIDE SEQUENCE [LARGE SCALE GENOMIC DNA]</scope>
    <source>
        <strain evidence="2 3">Marx 270</strain>
    </source>
</reference>
<gene>
    <name evidence="2" type="ORF">M404DRAFT_913862</name>
</gene>
<sequence length="81" mass="8631">MDDTSMSAPNGCTTTLPATSCSLLRLYACSSEWTLSESTETERTVTAGGRRSNLIDCKPGKRQRCGDEGSEATDSGKSSEF</sequence>
<protein>
    <submittedName>
        <fullName evidence="2">Uncharacterized protein</fullName>
    </submittedName>
</protein>
<proteinExistence type="predicted"/>
<evidence type="ECO:0000256" key="1">
    <source>
        <dbReference type="SAM" id="MobiDB-lite"/>
    </source>
</evidence>
<dbReference type="InParanoid" id="A0A0C3PNV1"/>
<feature type="region of interest" description="Disordered" evidence="1">
    <location>
        <begin position="38"/>
        <end position="81"/>
    </location>
</feature>
<dbReference type="EMBL" id="KN831952">
    <property type="protein sequence ID" value="KIO10556.1"/>
    <property type="molecule type" value="Genomic_DNA"/>
</dbReference>
<dbReference type="AlphaFoldDB" id="A0A0C3PNV1"/>
<feature type="compositionally biased region" description="Polar residues" evidence="1">
    <location>
        <begin position="72"/>
        <end position="81"/>
    </location>
</feature>